<dbReference type="Gene3D" id="1.10.8.60">
    <property type="match status" value="1"/>
</dbReference>
<reference evidence="2" key="1">
    <citation type="submission" date="2021-01" db="EMBL/GenBank/DDBJ databases">
        <authorList>
            <person name="Corre E."/>
            <person name="Pelletier E."/>
            <person name="Niang G."/>
            <person name="Scheremetjew M."/>
            <person name="Finn R."/>
            <person name="Kale V."/>
            <person name="Holt S."/>
            <person name="Cochrane G."/>
            <person name="Meng A."/>
            <person name="Brown T."/>
            <person name="Cohen L."/>
        </authorList>
    </citation>
    <scope>NUCLEOTIDE SEQUENCE</scope>
    <source>
        <strain evidence="2">CCMP644</strain>
    </source>
</reference>
<dbReference type="InterPro" id="IPR027417">
    <property type="entry name" value="P-loop_NTPase"/>
</dbReference>
<dbReference type="GO" id="GO:0051013">
    <property type="term" value="P:microtubule severing"/>
    <property type="evidence" value="ECO:0007669"/>
    <property type="project" value="TreeGrafter"/>
</dbReference>
<accession>A0A7S1GTY6</accession>
<dbReference type="EMBL" id="HBFX01011385">
    <property type="protein sequence ID" value="CAD8952179.1"/>
    <property type="molecule type" value="Transcribed_RNA"/>
</dbReference>
<dbReference type="InterPro" id="IPR041569">
    <property type="entry name" value="AAA_lid_3"/>
</dbReference>
<dbReference type="FunFam" id="1.10.8.60:FF:000025">
    <property type="entry name" value="Katanin p60 ATPase-containing subunit A1"/>
    <property type="match status" value="1"/>
</dbReference>
<dbReference type="Pfam" id="PF17862">
    <property type="entry name" value="AAA_lid_3"/>
    <property type="match status" value="1"/>
</dbReference>
<dbReference type="InterPro" id="IPR050304">
    <property type="entry name" value="MT-severing_AAA_ATPase"/>
</dbReference>
<dbReference type="GO" id="GO:0015630">
    <property type="term" value="C:microtubule cytoskeleton"/>
    <property type="evidence" value="ECO:0007669"/>
    <property type="project" value="TreeGrafter"/>
</dbReference>
<name>A0A7S1GTY6_HEMAN</name>
<protein>
    <recommendedName>
        <fullName evidence="1">AAA ATPase AAA+ lid domain-containing protein</fullName>
    </recommendedName>
</protein>
<dbReference type="GO" id="GO:0016887">
    <property type="term" value="F:ATP hydrolysis activity"/>
    <property type="evidence" value="ECO:0007669"/>
    <property type="project" value="TreeGrafter"/>
</dbReference>
<evidence type="ECO:0000259" key="1">
    <source>
        <dbReference type="Pfam" id="PF17862"/>
    </source>
</evidence>
<dbReference type="Gene3D" id="3.40.50.300">
    <property type="entry name" value="P-loop containing nucleotide triphosphate hydrolases"/>
    <property type="match status" value="1"/>
</dbReference>
<feature type="domain" description="AAA ATPase AAA+ lid" evidence="1">
    <location>
        <begin position="50"/>
        <end position="93"/>
    </location>
</feature>
<dbReference type="PANTHER" id="PTHR23074:SF19">
    <property type="entry name" value="KATANIN P60 ATPASE-CONTAINING SUBUNIT A1"/>
    <property type="match status" value="1"/>
</dbReference>
<dbReference type="PANTHER" id="PTHR23074">
    <property type="entry name" value="AAA DOMAIN-CONTAINING"/>
    <property type="match status" value="1"/>
</dbReference>
<organism evidence="2">
    <name type="scientific">Hemiselmis andersenii</name>
    <name type="common">Cryptophyte alga</name>
    <dbReference type="NCBI Taxonomy" id="464988"/>
    <lineage>
        <taxon>Eukaryota</taxon>
        <taxon>Cryptophyceae</taxon>
        <taxon>Cryptomonadales</taxon>
        <taxon>Hemiselmidaceae</taxon>
        <taxon>Hemiselmis</taxon>
    </lineage>
</organism>
<evidence type="ECO:0000313" key="2">
    <source>
        <dbReference type="EMBL" id="CAD8952179.1"/>
    </source>
</evidence>
<gene>
    <name evidence="2" type="ORF">HAND00432_LOCUS6714</name>
</gene>
<sequence>MVLGATNYPWELDEALRRRLEKRIYIPLPDLESRESLFRINLQGIEIAPDVDLKALAGKTEGYSGADLTNVCRDASMMSMRRITAGLSLDDIKNLSKQAIKEPVTMSDCLDALSKISKSVGKEDIAKHTQWMRDFGAV</sequence>
<dbReference type="AlphaFoldDB" id="A0A7S1GTY6"/>
<proteinExistence type="predicted"/>
<dbReference type="SUPFAM" id="SSF52540">
    <property type="entry name" value="P-loop containing nucleoside triphosphate hydrolases"/>
    <property type="match status" value="1"/>
</dbReference>